<dbReference type="EMBL" id="ABEU02000025">
    <property type="protein sequence ID" value="PNR27332.1"/>
    <property type="molecule type" value="Genomic_DNA"/>
</dbReference>
<protein>
    <submittedName>
        <fullName evidence="1 2">Uncharacterized protein</fullName>
    </submittedName>
</protein>
<dbReference type="AlphaFoldDB" id="A0A2K1IDI3"/>
<organism evidence="1">
    <name type="scientific">Physcomitrium patens</name>
    <name type="common">Spreading-leaved earth moss</name>
    <name type="synonym">Physcomitrella patens</name>
    <dbReference type="NCBI Taxonomy" id="3218"/>
    <lineage>
        <taxon>Eukaryota</taxon>
        <taxon>Viridiplantae</taxon>
        <taxon>Streptophyta</taxon>
        <taxon>Embryophyta</taxon>
        <taxon>Bryophyta</taxon>
        <taxon>Bryophytina</taxon>
        <taxon>Bryopsida</taxon>
        <taxon>Funariidae</taxon>
        <taxon>Funariales</taxon>
        <taxon>Funariaceae</taxon>
        <taxon>Physcomitrium</taxon>
    </lineage>
</organism>
<reference evidence="2" key="3">
    <citation type="submission" date="2020-12" db="UniProtKB">
        <authorList>
            <consortium name="EnsemblPlants"/>
        </authorList>
    </citation>
    <scope>IDENTIFICATION</scope>
</reference>
<dbReference type="Proteomes" id="UP000006727">
    <property type="component" value="Chromosome 25"/>
</dbReference>
<evidence type="ECO:0000313" key="2">
    <source>
        <dbReference type="EnsemblPlants" id="Pp3c25_2260V3.1"/>
    </source>
</evidence>
<reference evidence="1 3" key="2">
    <citation type="journal article" date="2018" name="Plant J.">
        <title>The Physcomitrella patens chromosome-scale assembly reveals moss genome structure and evolution.</title>
        <authorList>
            <person name="Lang D."/>
            <person name="Ullrich K.K."/>
            <person name="Murat F."/>
            <person name="Fuchs J."/>
            <person name="Jenkins J."/>
            <person name="Haas F.B."/>
            <person name="Piednoel M."/>
            <person name="Gundlach H."/>
            <person name="Van Bel M."/>
            <person name="Meyberg R."/>
            <person name="Vives C."/>
            <person name="Morata J."/>
            <person name="Symeonidi A."/>
            <person name="Hiss M."/>
            <person name="Muchero W."/>
            <person name="Kamisugi Y."/>
            <person name="Saleh O."/>
            <person name="Blanc G."/>
            <person name="Decker E.L."/>
            <person name="van Gessel N."/>
            <person name="Grimwood J."/>
            <person name="Hayes R.D."/>
            <person name="Graham S.W."/>
            <person name="Gunter L.E."/>
            <person name="McDaniel S.F."/>
            <person name="Hoernstein S.N.W."/>
            <person name="Larsson A."/>
            <person name="Li F.W."/>
            <person name="Perroud P.F."/>
            <person name="Phillips J."/>
            <person name="Ranjan P."/>
            <person name="Rokshar D.S."/>
            <person name="Rothfels C.J."/>
            <person name="Schneider L."/>
            <person name="Shu S."/>
            <person name="Stevenson D.W."/>
            <person name="Thummler F."/>
            <person name="Tillich M."/>
            <person name="Villarreal Aguilar J.C."/>
            <person name="Widiez T."/>
            <person name="Wong G.K."/>
            <person name="Wymore A."/>
            <person name="Zhang Y."/>
            <person name="Zimmer A.D."/>
            <person name="Quatrano R.S."/>
            <person name="Mayer K.F.X."/>
            <person name="Goodstein D."/>
            <person name="Casacuberta J.M."/>
            <person name="Vandepoele K."/>
            <person name="Reski R."/>
            <person name="Cuming A.C."/>
            <person name="Tuskan G.A."/>
            <person name="Maumus F."/>
            <person name="Salse J."/>
            <person name="Schmutz J."/>
            <person name="Rensing S.A."/>
        </authorList>
    </citation>
    <scope>NUCLEOTIDE SEQUENCE [LARGE SCALE GENOMIC DNA]</scope>
    <source>
        <strain evidence="2 3">cv. Gransden 2004</strain>
    </source>
</reference>
<sequence length="145" mass="15867">MEYMSAAVMARATNRTLCLPPFFSRPVKHSEKSLNLHRSHVKWQSTNNVKNALENLEDKCVGLSGLFPGLRWRGAFLSIFAFLQPSPQIFEAVNILQNHAIGKGVPYLAIHRSGSGHDMAAGAEASILRGAQKLKKSAAVRPSSN</sequence>
<gene>
    <name evidence="1" type="ORF">PHYPA_029484</name>
</gene>
<evidence type="ECO:0000313" key="1">
    <source>
        <dbReference type="EMBL" id="PNR27332.1"/>
    </source>
</evidence>
<evidence type="ECO:0000313" key="3">
    <source>
        <dbReference type="Proteomes" id="UP000006727"/>
    </source>
</evidence>
<proteinExistence type="predicted"/>
<reference evidence="1 3" key="1">
    <citation type="journal article" date="2008" name="Science">
        <title>The Physcomitrella genome reveals evolutionary insights into the conquest of land by plants.</title>
        <authorList>
            <person name="Rensing S."/>
            <person name="Lang D."/>
            <person name="Zimmer A."/>
            <person name="Terry A."/>
            <person name="Salamov A."/>
            <person name="Shapiro H."/>
            <person name="Nishiyama T."/>
            <person name="Perroud P.-F."/>
            <person name="Lindquist E."/>
            <person name="Kamisugi Y."/>
            <person name="Tanahashi T."/>
            <person name="Sakakibara K."/>
            <person name="Fujita T."/>
            <person name="Oishi K."/>
            <person name="Shin-I T."/>
            <person name="Kuroki Y."/>
            <person name="Toyoda A."/>
            <person name="Suzuki Y."/>
            <person name="Hashimoto A."/>
            <person name="Yamaguchi K."/>
            <person name="Sugano A."/>
            <person name="Kohara Y."/>
            <person name="Fujiyama A."/>
            <person name="Anterola A."/>
            <person name="Aoki S."/>
            <person name="Ashton N."/>
            <person name="Barbazuk W.B."/>
            <person name="Barker E."/>
            <person name="Bennetzen J."/>
            <person name="Bezanilla M."/>
            <person name="Blankenship R."/>
            <person name="Cho S.H."/>
            <person name="Dutcher S."/>
            <person name="Estelle M."/>
            <person name="Fawcett J.A."/>
            <person name="Gundlach H."/>
            <person name="Hanada K."/>
            <person name="Heyl A."/>
            <person name="Hicks K.A."/>
            <person name="Hugh J."/>
            <person name="Lohr M."/>
            <person name="Mayer K."/>
            <person name="Melkozernov A."/>
            <person name="Murata T."/>
            <person name="Nelson D."/>
            <person name="Pils B."/>
            <person name="Prigge M."/>
            <person name="Reiss B."/>
            <person name="Renner T."/>
            <person name="Rombauts S."/>
            <person name="Rushton P."/>
            <person name="Sanderfoot A."/>
            <person name="Schween G."/>
            <person name="Shiu S.-H."/>
            <person name="Stueber K."/>
            <person name="Theodoulou F.L."/>
            <person name="Tu H."/>
            <person name="Van de Peer Y."/>
            <person name="Verrier P.J."/>
            <person name="Waters E."/>
            <person name="Wood A."/>
            <person name="Yang L."/>
            <person name="Cove D."/>
            <person name="Cuming A."/>
            <person name="Hasebe M."/>
            <person name="Lucas S."/>
            <person name="Mishler D.B."/>
            <person name="Reski R."/>
            <person name="Grigoriev I."/>
            <person name="Quatrano R.S."/>
            <person name="Boore J.L."/>
        </authorList>
    </citation>
    <scope>NUCLEOTIDE SEQUENCE [LARGE SCALE GENOMIC DNA]</scope>
    <source>
        <strain evidence="2 3">cv. Gransden 2004</strain>
    </source>
</reference>
<accession>A0A2K1IDI3</accession>
<dbReference type="Gramene" id="Pp3c25_2260V3.1">
    <property type="protein sequence ID" value="Pp3c25_2260V3.1"/>
    <property type="gene ID" value="Pp3c25_2260"/>
</dbReference>
<dbReference type="EnsemblPlants" id="Pp3c25_2260V3.1">
    <property type="protein sequence ID" value="Pp3c25_2260V3.1"/>
    <property type="gene ID" value="Pp3c25_2260"/>
</dbReference>
<dbReference type="InParanoid" id="A0A2K1IDI3"/>
<dbReference type="PaxDb" id="3218-PP1S233_73V6.1"/>
<keyword evidence="3" id="KW-1185">Reference proteome</keyword>
<name>A0A2K1IDI3_PHYPA</name>